<reference evidence="1" key="1">
    <citation type="submission" date="2017-03" db="EMBL/GenBank/DDBJ databases">
        <title>The mitochondrial genome of the carnivorous plant Utricularia reniformis (Lentibulariaceae): structure, comparative analysis and evolutionary landmarks.</title>
        <authorList>
            <person name="Silva S.R."/>
            <person name="Alvarenga D.O."/>
            <person name="Michael T.P."/>
            <person name="Miranda V.F.O."/>
            <person name="Varani A.M."/>
        </authorList>
    </citation>
    <scope>NUCLEOTIDE SEQUENCE</scope>
</reference>
<sequence>MSPQASWIQSQLSSSPKFSPLESWVGSSHSSCQFFQKRIPPQLVYSRSWLHSQTTSCQSILLWYKKEVVESHKYTHLYMLTLFRGEEKIN</sequence>
<geneLocation type="mitochondrion" evidence="1"/>
<accession>A0A1Y0AZH2</accession>
<dbReference type="AlphaFoldDB" id="A0A1Y0AZH2"/>
<evidence type="ECO:0000313" key="1">
    <source>
        <dbReference type="EMBL" id="ART30582.1"/>
    </source>
</evidence>
<proteinExistence type="predicted"/>
<dbReference type="EMBL" id="KY774314">
    <property type="protein sequence ID" value="ART30582.1"/>
    <property type="molecule type" value="Genomic_DNA"/>
</dbReference>
<protein>
    <submittedName>
        <fullName evidence="1">Uncharacterized protein</fullName>
    </submittedName>
</protein>
<gene>
    <name evidence="1" type="ORF">AEK19_MT0307</name>
</gene>
<name>A0A1Y0AZH2_9LAMI</name>
<keyword evidence="1" id="KW-0496">Mitochondrion</keyword>
<organism evidence="1">
    <name type="scientific">Utricularia reniformis</name>
    <dbReference type="NCBI Taxonomy" id="192314"/>
    <lineage>
        <taxon>Eukaryota</taxon>
        <taxon>Viridiplantae</taxon>
        <taxon>Streptophyta</taxon>
        <taxon>Embryophyta</taxon>
        <taxon>Tracheophyta</taxon>
        <taxon>Spermatophyta</taxon>
        <taxon>Magnoliopsida</taxon>
        <taxon>eudicotyledons</taxon>
        <taxon>Gunneridae</taxon>
        <taxon>Pentapetalae</taxon>
        <taxon>asterids</taxon>
        <taxon>lamiids</taxon>
        <taxon>Lamiales</taxon>
        <taxon>Lentibulariaceae</taxon>
        <taxon>Utricularia</taxon>
    </lineage>
</organism>